<dbReference type="Proteomes" id="UP001374579">
    <property type="component" value="Unassembled WGS sequence"/>
</dbReference>
<sequence>MGDKADHLEEKFFNLLNNPGALAGVVVGLIILLAIFVFLAVALFRKRKPMTREIVITAEEGKAVGGKGDKKKLMGEDEEEDEREGVGRGPIWLGGQRSSPWLDGQPFFTVSLTGDPKNSKI</sequence>
<feature type="region of interest" description="Disordered" evidence="1">
    <location>
        <begin position="65"/>
        <end position="104"/>
    </location>
</feature>
<gene>
    <name evidence="3" type="ORF">V1264_003896</name>
</gene>
<evidence type="ECO:0000313" key="3">
    <source>
        <dbReference type="EMBL" id="KAK7096849.1"/>
    </source>
</evidence>
<keyword evidence="2" id="KW-0472">Membrane</keyword>
<proteinExistence type="predicted"/>
<feature type="transmembrane region" description="Helical" evidence="2">
    <location>
        <begin position="20"/>
        <end position="44"/>
    </location>
</feature>
<name>A0AAN9B305_9CAEN</name>
<dbReference type="EMBL" id="JBAMIC010000013">
    <property type="protein sequence ID" value="KAK7096849.1"/>
    <property type="molecule type" value="Genomic_DNA"/>
</dbReference>
<evidence type="ECO:0000256" key="1">
    <source>
        <dbReference type="SAM" id="MobiDB-lite"/>
    </source>
</evidence>
<organism evidence="3 4">
    <name type="scientific">Littorina saxatilis</name>
    <dbReference type="NCBI Taxonomy" id="31220"/>
    <lineage>
        <taxon>Eukaryota</taxon>
        <taxon>Metazoa</taxon>
        <taxon>Spiralia</taxon>
        <taxon>Lophotrochozoa</taxon>
        <taxon>Mollusca</taxon>
        <taxon>Gastropoda</taxon>
        <taxon>Caenogastropoda</taxon>
        <taxon>Littorinimorpha</taxon>
        <taxon>Littorinoidea</taxon>
        <taxon>Littorinidae</taxon>
        <taxon>Littorina</taxon>
    </lineage>
</organism>
<keyword evidence="2" id="KW-1133">Transmembrane helix</keyword>
<reference evidence="3 4" key="1">
    <citation type="submission" date="2024-02" db="EMBL/GenBank/DDBJ databases">
        <title>Chromosome-scale genome assembly of the rough periwinkle Littorina saxatilis.</title>
        <authorList>
            <person name="De Jode A."/>
            <person name="Faria R."/>
            <person name="Formenti G."/>
            <person name="Sims Y."/>
            <person name="Smith T.P."/>
            <person name="Tracey A."/>
            <person name="Wood J.M.D."/>
            <person name="Zagrodzka Z.B."/>
            <person name="Johannesson K."/>
            <person name="Butlin R.K."/>
            <person name="Leder E.H."/>
        </authorList>
    </citation>
    <scope>NUCLEOTIDE SEQUENCE [LARGE SCALE GENOMIC DNA]</scope>
    <source>
        <strain evidence="3">Snail1</strain>
        <tissue evidence="3">Muscle</tissue>
    </source>
</reference>
<evidence type="ECO:0000256" key="2">
    <source>
        <dbReference type="SAM" id="Phobius"/>
    </source>
</evidence>
<comment type="caution">
    <text evidence="3">The sequence shown here is derived from an EMBL/GenBank/DDBJ whole genome shotgun (WGS) entry which is preliminary data.</text>
</comment>
<feature type="compositionally biased region" description="Basic and acidic residues" evidence="1">
    <location>
        <begin position="65"/>
        <end position="75"/>
    </location>
</feature>
<keyword evidence="4" id="KW-1185">Reference proteome</keyword>
<accession>A0AAN9B305</accession>
<protein>
    <submittedName>
        <fullName evidence="3">Uncharacterized protein</fullName>
    </submittedName>
</protein>
<keyword evidence="2" id="KW-0812">Transmembrane</keyword>
<evidence type="ECO:0000313" key="4">
    <source>
        <dbReference type="Proteomes" id="UP001374579"/>
    </source>
</evidence>
<dbReference type="AlphaFoldDB" id="A0AAN9B305"/>